<comment type="caution">
    <text evidence="1">The sequence shown here is derived from an EMBL/GenBank/DDBJ whole genome shotgun (WGS) entry which is preliminary data.</text>
</comment>
<evidence type="ECO:0000313" key="1">
    <source>
        <dbReference type="EMBL" id="GAH89424.1"/>
    </source>
</evidence>
<feature type="non-terminal residue" evidence="1">
    <location>
        <position position="209"/>
    </location>
</feature>
<accession>X1KH00</accession>
<evidence type="ECO:0008006" key="2">
    <source>
        <dbReference type="Google" id="ProtNLM"/>
    </source>
</evidence>
<reference evidence="1" key="1">
    <citation type="journal article" date="2014" name="Front. Microbiol.">
        <title>High frequency of phylogenetically diverse reductive dehalogenase-homologous genes in deep subseafloor sedimentary metagenomes.</title>
        <authorList>
            <person name="Kawai M."/>
            <person name="Futagami T."/>
            <person name="Toyoda A."/>
            <person name="Takaki Y."/>
            <person name="Nishi S."/>
            <person name="Hori S."/>
            <person name="Arai W."/>
            <person name="Tsubouchi T."/>
            <person name="Morono Y."/>
            <person name="Uchiyama I."/>
            <person name="Ito T."/>
            <person name="Fujiyama A."/>
            <person name="Inagaki F."/>
            <person name="Takami H."/>
        </authorList>
    </citation>
    <scope>NUCLEOTIDE SEQUENCE</scope>
    <source>
        <strain evidence="1">Expedition CK06-06</strain>
    </source>
</reference>
<protein>
    <recommendedName>
        <fullName evidence="2">Integrase catalytic domain-containing protein</fullName>
    </recommendedName>
</protein>
<dbReference type="AlphaFoldDB" id="X1KH00"/>
<dbReference type="EMBL" id="BARU01037687">
    <property type="protein sequence ID" value="GAH89424.1"/>
    <property type="molecule type" value="Genomic_DNA"/>
</dbReference>
<gene>
    <name evidence="1" type="ORF">S03H2_58670</name>
</gene>
<name>X1KH00_9ZZZZ</name>
<sequence>MKLESRMEYVESVYKRYRESSKPSKTKILDELCEVCKYNRKYAIFKLRQLLNKGKPRAEPKRKRSKKYDHQVLGVIEKVWKAANYPWSLRLKEILRLWLPWIRKHYRTSPEIEAKLLSISPSTIDRALKDKKIKLKRRLYGRTKPGTLLRHKIPVRTDTWDVKRPGFLEADLVPHSGESSFGEFVFSLNLTDILSGWVETHAVMGKGQA</sequence>
<organism evidence="1">
    <name type="scientific">marine sediment metagenome</name>
    <dbReference type="NCBI Taxonomy" id="412755"/>
    <lineage>
        <taxon>unclassified sequences</taxon>
        <taxon>metagenomes</taxon>
        <taxon>ecological metagenomes</taxon>
    </lineage>
</organism>
<proteinExistence type="predicted"/>